<dbReference type="RefSeq" id="XP_025341367.1">
    <property type="nucleotide sequence ID" value="XM_025485902.1"/>
</dbReference>
<sequence length="1217" mass="138714">MAELLEPLAIDENGSNSRNSIPSRNSHSSTPSVASTDGQSLLSPLRRKRFDDRSQSRTSIQLRAHTASPNTQRPHVLRATSSEGVQSFVKWVETKHISKVINSEDFINRFGAPQLIQLSQHHIAVGTERGLVVAFNYKQEPDFVLVPRKSDTVSTDEQPISQVCCISFSSDAFFAAAGYSDGSVAVWNLGDGPPTSRFDVLYADGVIQPITLEQRFRRNMQGHLKDVPVIKVNFVGDQDQQLVSSDLSGLVFFHRGFKRFLRKYYTSQKLLGKNDTNSADTAGKFTIHDSQVLPFGTSEQITDTLGLLAVINKNILVIVSVRSLDNPDVPYPVSQYKCSRPKSVAGDDAQVTYGGSLKILRHRLVMLVNSHSASQRTILSGRCLKWADRLMDFLAQSEFESALSMAFEYYVSEDYGQLVLHGLPHNRNERHAVVSPILKRVMVESVEPLFSSQDNTSRSQSNLELFFRLVSILSKNGLVNDDLLHILDEIYDRFEDRKLFFDMLEEYIISSEIKNLSPILFKGLIENYAASDKRELLAEIICLLDMSTLNIDLALNLCKAFHLRECRIYIWNEMLKDYTTPLVTLINEIESNNSEHDDLLIVFTYMSYILTGRSYPSDKILDSSVEVYARNSICEILFSIGPYTWPKDSEKVLLGSSSDKIFPYLTFFLEFDTFETLVTINEFFENPSLNDEIEGPLTRQYIIEALLDIFGANEALQKGESQTHLAIFIARNYPKYFQFIRLSESVLQETVDVLCKNKDPDLHEDCELALESLLSVYEVESDAHLLEQMRAAGFYDVLFKISKSRGEFTQAMEMWLAKHQESSSETSKNVTVLADMLKSTFQSENQNTTERIRLTQFIEEHYEDLISSNSDDMVVLSNTFHPELNLIVLKCEDKSLALRYLVSFFERTVNSNLDSVSLPLLVRYFELLSEDKELPMKNLVVKYLSSLENHKPEKDAIKTVLKDAKAFESLAVILSNDGEHDAAVDELWNAIEALQTTDGDLKEEDYETISSYLARTIRIGEEARKESLWTSLVEKFVVMSERTEDERLHDILNESIYKCFRAIEDREAGKDGKSTFTNVFNRVLEVAKVANLRETLQDILTSYFFESEIHTITVGKINQRISKYMDTIKEEELLGWLVNNKQCTSCGKVMWGGEMSERHTWAWEERQKSKVFLSEGSFDKEKFSDCDLYLFKCSHGYHKKCLEHIGGNKRCVICCPE</sequence>
<comment type="similarity">
    <text evidence="1">Belongs to the VPS8 family.</text>
</comment>
<dbReference type="GO" id="GO:0034058">
    <property type="term" value="P:endosomal vesicle fusion"/>
    <property type="evidence" value="ECO:0007669"/>
    <property type="project" value="TreeGrafter"/>
</dbReference>
<dbReference type="Pfam" id="PF23410">
    <property type="entry name" value="Beta-prop_VPS8"/>
    <property type="match status" value="1"/>
</dbReference>
<feature type="compositionally biased region" description="Polar residues" evidence="5">
    <location>
        <begin position="56"/>
        <end position="74"/>
    </location>
</feature>
<dbReference type="VEuPathDB" id="FungiDB:CXQ85_002215"/>
<gene>
    <name evidence="7" type="ORF">CXQ85_002215</name>
</gene>
<dbReference type="Gene3D" id="2.130.10.10">
    <property type="entry name" value="YVTN repeat-like/Quinoprotein amine dehydrogenase"/>
    <property type="match status" value="1"/>
</dbReference>
<evidence type="ECO:0000256" key="2">
    <source>
        <dbReference type="ARBA" id="ARBA00022574"/>
    </source>
</evidence>
<dbReference type="GeneID" id="37007546"/>
<dbReference type="STRING" id="45357.A0A2V1AQC6"/>
<dbReference type="InterPro" id="IPR015943">
    <property type="entry name" value="WD40/YVTN_repeat-like_dom_sf"/>
</dbReference>
<dbReference type="InterPro" id="IPR001680">
    <property type="entry name" value="WD40_rpt"/>
</dbReference>
<dbReference type="InterPro" id="IPR045111">
    <property type="entry name" value="Vps41/Vps8"/>
</dbReference>
<keyword evidence="3" id="KW-0677">Repeat</keyword>
<dbReference type="PROSITE" id="PS50082">
    <property type="entry name" value="WD_REPEATS_2"/>
    <property type="match status" value="1"/>
</dbReference>
<organism evidence="7 8">
    <name type="scientific">Candidozyma haemuli</name>
    <dbReference type="NCBI Taxonomy" id="45357"/>
    <lineage>
        <taxon>Eukaryota</taxon>
        <taxon>Fungi</taxon>
        <taxon>Dikarya</taxon>
        <taxon>Ascomycota</taxon>
        <taxon>Saccharomycotina</taxon>
        <taxon>Pichiomycetes</taxon>
        <taxon>Metschnikowiaceae</taxon>
        <taxon>Candidozyma</taxon>
    </lineage>
</organism>
<evidence type="ECO:0000256" key="3">
    <source>
        <dbReference type="ARBA" id="ARBA00022737"/>
    </source>
</evidence>
<dbReference type="Pfam" id="PF12816">
    <property type="entry name" value="TPR_Vps8"/>
    <property type="match status" value="1"/>
</dbReference>
<dbReference type="SMART" id="SM00320">
    <property type="entry name" value="WD40"/>
    <property type="match status" value="2"/>
</dbReference>
<evidence type="ECO:0000313" key="8">
    <source>
        <dbReference type="Proteomes" id="UP000244309"/>
    </source>
</evidence>
<accession>A0A2V1AQC6</accession>
<dbReference type="EMBL" id="PKFO01000003">
    <property type="protein sequence ID" value="PVH20427.1"/>
    <property type="molecule type" value="Genomic_DNA"/>
</dbReference>
<evidence type="ECO:0000256" key="1">
    <source>
        <dbReference type="ARBA" id="ARBA00009422"/>
    </source>
</evidence>
<keyword evidence="2 4" id="KW-0853">WD repeat</keyword>
<dbReference type="GO" id="GO:0030897">
    <property type="term" value="C:HOPS complex"/>
    <property type="evidence" value="ECO:0007669"/>
    <property type="project" value="TreeGrafter"/>
</dbReference>
<comment type="caution">
    <text evidence="7">The sequence shown here is derived from an EMBL/GenBank/DDBJ whole genome shotgun (WGS) entry which is preliminary data.</text>
</comment>
<dbReference type="PANTHER" id="PTHR12616:SF8">
    <property type="entry name" value="VACUOLAR PROTEIN SORTING-ASSOCIATED PROTEIN 8 HOMOLOG"/>
    <property type="match status" value="1"/>
</dbReference>
<dbReference type="SUPFAM" id="SSF50978">
    <property type="entry name" value="WD40 repeat-like"/>
    <property type="match status" value="1"/>
</dbReference>
<dbReference type="PROSITE" id="PS00678">
    <property type="entry name" value="WD_REPEATS_1"/>
    <property type="match status" value="1"/>
</dbReference>
<feature type="compositionally biased region" description="Polar residues" evidence="5">
    <location>
        <begin position="33"/>
        <end position="42"/>
    </location>
</feature>
<feature type="compositionally biased region" description="Low complexity" evidence="5">
    <location>
        <begin position="13"/>
        <end position="32"/>
    </location>
</feature>
<feature type="domain" description="Vacuolar protein sorting-associated protein 8 central" evidence="6">
    <location>
        <begin position="499"/>
        <end position="684"/>
    </location>
</feature>
<evidence type="ECO:0000256" key="4">
    <source>
        <dbReference type="PROSITE-ProRule" id="PRU00221"/>
    </source>
</evidence>
<feature type="region of interest" description="Disordered" evidence="5">
    <location>
        <begin position="1"/>
        <end position="74"/>
    </location>
</feature>
<protein>
    <recommendedName>
        <fullName evidence="6">Vacuolar protein sorting-associated protein 8 central domain-containing protein</fullName>
    </recommendedName>
</protein>
<dbReference type="InterPro" id="IPR025941">
    <property type="entry name" value="Vps8_central_dom"/>
</dbReference>
<dbReference type="OrthoDB" id="289913at2759"/>
<proteinExistence type="inferred from homology"/>
<feature type="repeat" description="WD" evidence="4">
    <location>
        <begin position="163"/>
        <end position="197"/>
    </location>
</feature>
<keyword evidence="8" id="KW-1185">Reference proteome</keyword>
<name>A0A2V1AQC6_9ASCO</name>
<dbReference type="PANTHER" id="PTHR12616">
    <property type="entry name" value="VACUOLAR PROTEIN SORTING VPS41"/>
    <property type="match status" value="1"/>
</dbReference>
<dbReference type="InterPro" id="IPR036322">
    <property type="entry name" value="WD40_repeat_dom_sf"/>
</dbReference>
<dbReference type="GO" id="GO:0006623">
    <property type="term" value="P:protein targeting to vacuole"/>
    <property type="evidence" value="ECO:0007669"/>
    <property type="project" value="InterPro"/>
</dbReference>
<evidence type="ECO:0000259" key="6">
    <source>
        <dbReference type="Pfam" id="PF12816"/>
    </source>
</evidence>
<dbReference type="InterPro" id="IPR019775">
    <property type="entry name" value="WD40_repeat_CS"/>
</dbReference>
<dbReference type="Proteomes" id="UP000244309">
    <property type="component" value="Unassembled WGS sequence"/>
</dbReference>
<dbReference type="AlphaFoldDB" id="A0A2V1AQC6"/>
<evidence type="ECO:0000256" key="5">
    <source>
        <dbReference type="SAM" id="MobiDB-lite"/>
    </source>
</evidence>
<dbReference type="Pfam" id="PF23413">
    <property type="entry name" value="zf_RING_Vps8_fungal"/>
    <property type="match status" value="1"/>
</dbReference>
<evidence type="ECO:0000313" key="7">
    <source>
        <dbReference type="EMBL" id="PVH20427.1"/>
    </source>
</evidence>
<dbReference type="GO" id="GO:0005770">
    <property type="term" value="C:late endosome"/>
    <property type="evidence" value="ECO:0007669"/>
    <property type="project" value="TreeGrafter"/>
</dbReference>
<reference evidence="7 8" key="1">
    <citation type="submission" date="2017-12" db="EMBL/GenBank/DDBJ databases">
        <title>Genome Sequence of a Multidrug-Resistant Candida haemulonii Isolate from a Patient with Chronic Leg Ulcers in Israel.</title>
        <authorList>
            <person name="Chow N.A."/>
            <person name="Gade L."/>
            <person name="Batra D."/>
            <person name="Rowe L.A."/>
            <person name="Ben-Ami R."/>
            <person name="Loparev V.N."/>
            <person name="Litvintseva A.P."/>
        </authorList>
    </citation>
    <scope>NUCLEOTIDE SEQUENCE [LARGE SCALE GENOMIC DNA]</scope>
    <source>
        <strain evidence="7 8">B11899</strain>
    </source>
</reference>